<feature type="compositionally biased region" description="Polar residues" evidence="1">
    <location>
        <begin position="510"/>
        <end position="524"/>
    </location>
</feature>
<dbReference type="EMBL" id="ML996694">
    <property type="protein sequence ID" value="KAF2400621.1"/>
    <property type="molecule type" value="Genomic_DNA"/>
</dbReference>
<dbReference type="AlphaFoldDB" id="A0A6G1HXI5"/>
<feature type="compositionally biased region" description="Low complexity" evidence="1">
    <location>
        <begin position="32"/>
        <end position="73"/>
    </location>
</feature>
<dbReference type="OrthoDB" id="5404323at2759"/>
<feature type="region of interest" description="Disordered" evidence="1">
    <location>
        <begin position="632"/>
        <end position="680"/>
    </location>
</feature>
<feature type="region of interest" description="Disordered" evidence="1">
    <location>
        <begin position="24"/>
        <end position="98"/>
    </location>
</feature>
<protein>
    <submittedName>
        <fullName evidence="2">Uncharacterized protein</fullName>
    </submittedName>
</protein>
<feature type="compositionally biased region" description="Polar residues" evidence="1">
    <location>
        <begin position="717"/>
        <end position="729"/>
    </location>
</feature>
<organism evidence="2 3">
    <name type="scientific">Trichodelitschia bisporula</name>
    <dbReference type="NCBI Taxonomy" id="703511"/>
    <lineage>
        <taxon>Eukaryota</taxon>
        <taxon>Fungi</taxon>
        <taxon>Dikarya</taxon>
        <taxon>Ascomycota</taxon>
        <taxon>Pezizomycotina</taxon>
        <taxon>Dothideomycetes</taxon>
        <taxon>Dothideomycetes incertae sedis</taxon>
        <taxon>Phaeotrichales</taxon>
        <taxon>Phaeotrichaceae</taxon>
        <taxon>Trichodelitschia</taxon>
    </lineage>
</organism>
<feature type="compositionally biased region" description="Basic and acidic residues" evidence="1">
    <location>
        <begin position="644"/>
        <end position="658"/>
    </location>
</feature>
<feature type="compositionally biased region" description="Polar residues" evidence="1">
    <location>
        <begin position="555"/>
        <end position="575"/>
    </location>
</feature>
<keyword evidence="3" id="KW-1185">Reference proteome</keyword>
<evidence type="ECO:0000313" key="3">
    <source>
        <dbReference type="Proteomes" id="UP000799640"/>
    </source>
</evidence>
<feature type="region of interest" description="Disordered" evidence="1">
    <location>
        <begin position="789"/>
        <end position="816"/>
    </location>
</feature>
<name>A0A6G1HXI5_9PEZI</name>
<feature type="compositionally biased region" description="Low complexity" evidence="1">
    <location>
        <begin position="499"/>
        <end position="509"/>
    </location>
</feature>
<feature type="region of interest" description="Disordered" evidence="1">
    <location>
        <begin position="155"/>
        <end position="252"/>
    </location>
</feature>
<evidence type="ECO:0000313" key="2">
    <source>
        <dbReference type="EMBL" id="KAF2400621.1"/>
    </source>
</evidence>
<feature type="compositionally biased region" description="Pro residues" evidence="1">
    <location>
        <begin position="207"/>
        <end position="229"/>
    </location>
</feature>
<dbReference type="Proteomes" id="UP000799640">
    <property type="component" value="Unassembled WGS sequence"/>
</dbReference>
<feature type="region of interest" description="Disordered" evidence="1">
    <location>
        <begin position="496"/>
        <end position="590"/>
    </location>
</feature>
<feature type="compositionally biased region" description="Low complexity" evidence="1">
    <location>
        <begin position="180"/>
        <end position="206"/>
    </location>
</feature>
<proteinExistence type="predicted"/>
<feature type="compositionally biased region" description="Basic and acidic residues" evidence="1">
    <location>
        <begin position="155"/>
        <end position="164"/>
    </location>
</feature>
<accession>A0A6G1HXI5</accession>
<feature type="region of interest" description="Disordered" evidence="1">
    <location>
        <begin position="713"/>
        <end position="736"/>
    </location>
</feature>
<sequence>MFQFSMLTADAAAQHGHEFSRARRAGLRRHATVGSAAAPSSVTATPSPSTTPTTTPPAAVRQNPRLLPRSPLSVLNDIRQRSPHAPPAVKRTGPVRASSVRVTMAELRDVPEEGEIEDVDVDVEEEAGVTVTAKEEHHTAAIRSMRHPEDLRLRIPGAFDDHSPPDSPSLTAPPRPPDPITSSPAPRSPAPSLRTPLAPTTPTAYTSPPPAFSPPPAIPTVSASPPPSPRKPRRPRTQYRLAHPPPTTVPLRKTGLIRPRVLLQLQLRTPSGFHKPIFEIVPGSRFAPRTKLAQKLQRHARGRREGVRGDDLVVLRAGDWRHGAEEDEDDDAEVVGVIAADAGAGAGAGVVLLCTDDAVWRATPGGSGVYDLARQASGPATQSARWFIPKAKRRRSGPDEERRFYFTTLLPGTTRHPVVAALSEQQLDVYDSYEVPDQAGGVEMVKTDGGLRDLVVLSAAWVFFAESWSPHFRFPTEEALPCLGPKMRAVSLPLDATKPRPLSLPPRSRAQSAYSCSRSPSPATTVRRGRGERDGSPAAGLTTIRSAPTEPPILVSTQPAPNLTLNTALSASPVPSTERPPRPIPSRARRSWSAGGALGWEWIGWGGGVRGEEVVTPMIVVEGEEGVRVPLELDGSGVTTSPSAEKRDTETRDMETRDMQVQAEEEDETEVDEEPEPPTLVLPTLTLPPPTLSLPHQEPTLPAHRAALSALEGRASANASPTKSAFSGSSDDETARGGRFWRECDRMWEREAVRRGGVERGLRAERASVAVGESARSGFGGRASVAVGAGEGVRGAPGTPRKMGWRERVRARFGRG</sequence>
<feature type="compositionally biased region" description="Pro residues" evidence="1">
    <location>
        <begin position="165"/>
        <end position="179"/>
    </location>
</feature>
<gene>
    <name evidence="2" type="ORF">EJ06DRAFT_401012</name>
</gene>
<evidence type="ECO:0000256" key="1">
    <source>
        <dbReference type="SAM" id="MobiDB-lite"/>
    </source>
</evidence>
<feature type="compositionally biased region" description="Acidic residues" evidence="1">
    <location>
        <begin position="663"/>
        <end position="676"/>
    </location>
</feature>
<reference evidence="2" key="1">
    <citation type="journal article" date="2020" name="Stud. Mycol.">
        <title>101 Dothideomycetes genomes: a test case for predicting lifestyles and emergence of pathogens.</title>
        <authorList>
            <person name="Haridas S."/>
            <person name="Albert R."/>
            <person name="Binder M."/>
            <person name="Bloem J."/>
            <person name="Labutti K."/>
            <person name="Salamov A."/>
            <person name="Andreopoulos B."/>
            <person name="Baker S."/>
            <person name="Barry K."/>
            <person name="Bills G."/>
            <person name="Bluhm B."/>
            <person name="Cannon C."/>
            <person name="Castanera R."/>
            <person name="Culley D."/>
            <person name="Daum C."/>
            <person name="Ezra D."/>
            <person name="Gonzalez J."/>
            <person name="Henrissat B."/>
            <person name="Kuo A."/>
            <person name="Liang C."/>
            <person name="Lipzen A."/>
            <person name="Lutzoni F."/>
            <person name="Magnuson J."/>
            <person name="Mondo S."/>
            <person name="Nolan M."/>
            <person name="Ohm R."/>
            <person name="Pangilinan J."/>
            <person name="Park H.-J."/>
            <person name="Ramirez L."/>
            <person name="Alfaro M."/>
            <person name="Sun H."/>
            <person name="Tritt A."/>
            <person name="Yoshinaga Y."/>
            <person name="Zwiers L.-H."/>
            <person name="Turgeon B."/>
            <person name="Goodwin S."/>
            <person name="Spatafora J."/>
            <person name="Crous P."/>
            <person name="Grigoriev I."/>
        </authorList>
    </citation>
    <scope>NUCLEOTIDE SEQUENCE</scope>
    <source>
        <strain evidence="2">CBS 262.69</strain>
    </source>
</reference>